<reference evidence="1 2" key="1">
    <citation type="submission" date="2020-02" db="EMBL/GenBank/DDBJ databases">
        <authorList>
            <person name="Babadi Z.K."/>
            <person name="Risdian C."/>
            <person name="Ebrahimipour G.H."/>
            <person name="Wink J."/>
        </authorList>
    </citation>
    <scope>NUCLEOTIDE SEQUENCE [LARGE SCALE GENOMIC DNA]</scope>
    <source>
        <strain evidence="1 2">ZKHCc1 1396</strain>
    </source>
</reference>
<organism evidence="1 2">
    <name type="scientific">Corallococcus soli</name>
    <dbReference type="NCBI Taxonomy" id="2710757"/>
    <lineage>
        <taxon>Bacteria</taxon>
        <taxon>Pseudomonadati</taxon>
        <taxon>Myxococcota</taxon>
        <taxon>Myxococcia</taxon>
        <taxon>Myxococcales</taxon>
        <taxon>Cystobacterineae</taxon>
        <taxon>Myxococcaceae</taxon>
        <taxon>Corallococcus</taxon>
    </lineage>
</organism>
<accession>A0ABR9PSE2</accession>
<name>A0ABR9PSE2_9BACT</name>
<gene>
    <name evidence="1" type="ORF">G4177_21990</name>
</gene>
<comment type="caution">
    <text evidence="1">The sequence shown here is derived from an EMBL/GenBank/DDBJ whole genome shotgun (WGS) entry which is preliminary data.</text>
</comment>
<dbReference type="RefSeq" id="WP_193428032.1">
    <property type="nucleotide sequence ID" value="NZ_CBCSIP010000068.1"/>
</dbReference>
<sequence length="199" mass="22012">MMDYFDKLQVLGVHGEESQSAKEKEAFHFAMDAIHFIMATGQAHDFEDYIQSMKAHAPPLAIARFATRAEAEEWLKAQKRPPDSACILIGDQYFTVLHSSAKGWSHLGPLDSLEYYLADMANDGPKPSGLSFESKAKAEAWLHQQPTPPQQVVVMIAGAPFLAAYHHRIDYRVLYPLPPPTPPASDVLEAPRDDGPDAG</sequence>
<protein>
    <submittedName>
        <fullName evidence="1">Head protein</fullName>
    </submittedName>
</protein>
<evidence type="ECO:0000313" key="1">
    <source>
        <dbReference type="EMBL" id="MBE4750845.1"/>
    </source>
</evidence>
<dbReference type="Proteomes" id="UP001516472">
    <property type="component" value="Unassembled WGS sequence"/>
</dbReference>
<dbReference type="EMBL" id="JAAIYO010000006">
    <property type="protein sequence ID" value="MBE4750845.1"/>
    <property type="molecule type" value="Genomic_DNA"/>
</dbReference>
<proteinExistence type="predicted"/>
<keyword evidence="2" id="KW-1185">Reference proteome</keyword>
<evidence type="ECO:0000313" key="2">
    <source>
        <dbReference type="Proteomes" id="UP001516472"/>
    </source>
</evidence>